<dbReference type="Pfam" id="PF02050">
    <property type="entry name" value="FliJ"/>
    <property type="match status" value="1"/>
</dbReference>
<dbReference type="InterPro" id="IPR012823">
    <property type="entry name" value="Flagell_FliJ"/>
</dbReference>
<feature type="coiled-coil region" evidence="11">
    <location>
        <begin position="10"/>
        <end position="41"/>
    </location>
</feature>
<dbReference type="InterPro" id="IPR052570">
    <property type="entry name" value="FliJ"/>
</dbReference>
<evidence type="ECO:0000256" key="5">
    <source>
        <dbReference type="ARBA" id="ARBA00022475"/>
    </source>
</evidence>
<organism evidence="12 13">
    <name type="scientific">Litorilituus sediminis</name>
    <dbReference type="NCBI Taxonomy" id="718192"/>
    <lineage>
        <taxon>Bacteria</taxon>
        <taxon>Pseudomonadati</taxon>
        <taxon>Pseudomonadota</taxon>
        <taxon>Gammaproteobacteria</taxon>
        <taxon>Alteromonadales</taxon>
        <taxon>Colwelliaceae</taxon>
        <taxon>Litorilituus</taxon>
    </lineage>
</organism>
<keyword evidence="12" id="KW-0282">Flagellum</keyword>
<keyword evidence="11" id="KW-0175">Coiled coil</keyword>
<protein>
    <recommendedName>
        <fullName evidence="3">Flagellar FliJ protein</fullName>
    </recommendedName>
</protein>
<dbReference type="GO" id="GO:0015031">
    <property type="term" value="P:protein transport"/>
    <property type="evidence" value="ECO:0007669"/>
    <property type="project" value="UniProtKB-KW"/>
</dbReference>
<keyword evidence="12" id="KW-0966">Cell projection</keyword>
<keyword evidence="12" id="KW-0969">Cilium</keyword>
<dbReference type="PANTHER" id="PTHR38786">
    <property type="entry name" value="FLAGELLAR FLIJ PROTEIN"/>
    <property type="match status" value="1"/>
</dbReference>
<dbReference type="RefSeq" id="WP_130600147.1">
    <property type="nucleotide sequence ID" value="NZ_CP034759.1"/>
</dbReference>
<keyword evidence="9" id="KW-0472">Membrane</keyword>
<keyword evidence="8" id="KW-0653">Protein transport</keyword>
<proteinExistence type="inferred from homology"/>
<comment type="subcellular location">
    <subcellularLocation>
        <location evidence="1">Cell membrane</location>
        <topology evidence="1">Peripheral membrane protein</topology>
        <orientation evidence="1">Cytoplasmic side</orientation>
    </subcellularLocation>
</comment>
<dbReference type="GO" id="GO:0005886">
    <property type="term" value="C:plasma membrane"/>
    <property type="evidence" value="ECO:0007669"/>
    <property type="project" value="UniProtKB-SubCell"/>
</dbReference>
<dbReference type="GO" id="GO:0071973">
    <property type="term" value="P:bacterial-type flagellum-dependent cell motility"/>
    <property type="evidence" value="ECO:0007669"/>
    <property type="project" value="InterPro"/>
</dbReference>
<dbReference type="AlphaFoldDB" id="A0A4P6P6X3"/>
<keyword evidence="13" id="KW-1185">Reference proteome</keyword>
<dbReference type="PANTHER" id="PTHR38786:SF1">
    <property type="entry name" value="FLAGELLAR FLIJ PROTEIN"/>
    <property type="match status" value="1"/>
</dbReference>
<evidence type="ECO:0000256" key="1">
    <source>
        <dbReference type="ARBA" id="ARBA00004413"/>
    </source>
</evidence>
<comment type="similarity">
    <text evidence="2">Belongs to the FliJ family.</text>
</comment>
<evidence type="ECO:0000256" key="6">
    <source>
        <dbReference type="ARBA" id="ARBA00022500"/>
    </source>
</evidence>
<sequence>MATKQLDTLLKFEQDKERQCAEQLQKAENEYQQNVIRLQGVADYRLEYMKRLSQRAEFGIDSSTYTHYHAFISKLDHASEQVEIAMQQAKALVEQSKSLWLAQRQKVQAVESLREKRAQKAQQLALKKEQKMFDEIATQQFVRRKLNL</sequence>
<reference evidence="12 13" key="1">
    <citation type="submission" date="2018-12" db="EMBL/GenBank/DDBJ databases">
        <title>Complete genome of Litorilituus sediminis.</title>
        <authorList>
            <person name="Liu A."/>
            <person name="Rong J."/>
        </authorList>
    </citation>
    <scope>NUCLEOTIDE SEQUENCE [LARGE SCALE GENOMIC DNA]</scope>
    <source>
        <strain evidence="12 13">JCM 17549</strain>
    </source>
</reference>
<dbReference type="InterPro" id="IPR053716">
    <property type="entry name" value="Flag_assembly_chemotaxis_eff"/>
</dbReference>
<evidence type="ECO:0000313" key="12">
    <source>
        <dbReference type="EMBL" id="QBG35202.1"/>
    </source>
</evidence>
<evidence type="ECO:0000256" key="7">
    <source>
        <dbReference type="ARBA" id="ARBA00022795"/>
    </source>
</evidence>
<evidence type="ECO:0000256" key="9">
    <source>
        <dbReference type="ARBA" id="ARBA00023136"/>
    </source>
</evidence>
<name>A0A4P6P6X3_9GAMM</name>
<keyword evidence="4" id="KW-0813">Transport</keyword>
<gene>
    <name evidence="12" type="primary">fliJ</name>
    <name evidence="12" type="ORF">EMK97_05450</name>
</gene>
<keyword evidence="5" id="KW-1003">Cell membrane</keyword>
<feature type="coiled-coil region" evidence="11">
    <location>
        <begin position="75"/>
        <end position="130"/>
    </location>
</feature>
<dbReference type="OrthoDB" id="7063004at2"/>
<evidence type="ECO:0000313" key="13">
    <source>
        <dbReference type="Proteomes" id="UP000290244"/>
    </source>
</evidence>
<evidence type="ECO:0000256" key="4">
    <source>
        <dbReference type="ARBA" id="ARBA00022448"/>
    </source>
</evidence>
<keyword evidence="7" id="KW-1005">Bacterial flagellum biogenesis</keyword>
<evidence type="ECO:0000256" key="10">
    <source>
        <dbReference type="ARBA" id="ARBA00023225"/>
    </source>
</evidence>
<evidence type="ECO:0000256" key="8">
    <source>
        <dbReference type="ARBA" id="ARBA00022927"/>
    </source>
</evidence>
<dbReference type="GO" id="GO:0009288">
    <property type="term" value="C:bacterial-type flagellum"/>
    <property type="evidence" value="ECO:0007669"/>
    <property type="project" value="InterPro"/>
</dbReference>
<keyword evidence="6" id="KW-0145">Chemotaxis</keyword>
<dbReference type="NCBIfam" id="TIGR02473">
    <property type="entry name" value="flagell_FliJ"/>
    <property type="match status" value="1"/>
</dbReference>
<dbReference type="GO" id="GO:0044781">
    <property type="term" value="P:bacterial-type flagellum organization"/>
    <property type="evidence" value="ECO:0007669"/>
    <property type="project" value="UniProtKB-KW"/>
</dbReference>
<dbReference type="EMBL" id="CP034759">
    <property type="protein sequence ID" value="QBG35202.1"/>
    <property type="molecule type" value="Genomic_DNA"/>
</dbReference>
<keyword evidence="10" id="KW-1006">Bacterial flagellum protein export</keyword>
<evidence type="ECO:0000256" key="11">
    <source>
        <dbReference type="SAM" id="Coils"/>
    </source>
</evidence>
<dbReference type="KEGG" id="lsd:EMK97_05450"/>
<evidence type="ECO:0000256" key="3">
    <source>
        <dbReference type="ARBA" id="ARBA00020392"/>
    </source>
</evidence>
<dbReference type="Gene3D" id="1.10.287.1700">
    <property type="match status" value="1"/>
</dbReference>
<dbReference type="Proteomes" id="UP000290244">
    <property type="component" value="Chromosome"/>
</dbReference>
<evidence type="ECO:0000256" key="2">
    <source>
        <dbReference type="ARBA" id="ARBA00010004"/>
    </source>
</evidence>
<accession>A0A4P6P6X3</accession>
<dbReference type="GO" id="GO:0006935">
    <property type="term" value="P:chemotaxis"/>
    <property type="evidence" value="ECO:0007669"/>
    <property type="project" value="UniProtKB-KW"/>
</dbReference>